<evidence type="ECO:0000256" key="7">
    <source>
        <dbReference type="ARBA" id="ARBA00023002"/>
    </source>
</evidence>
<reference evidence="10 11" key="1">
    <citation type="submission" date="2016-10" db="EMBL/GenBank/DDBJ databases">
        <authorList>
            <person name="de Groot N.N."/>
        </authorList>
    </citation>
    <scope>NUCLEOTIDE SEQUENCE [LARGE SCALE GENOMIC DNA]</scope>
    <source>
        <strain evidence="10 11">DSM 13305</strain>
    </source>
</reference>
<evidence type="ECO:0000256" key="3">
    <source>
        <dbReference type="ARBA" id="ARBA00022603"/>
    </source>
</evidence>
<name>A0A1H8XYD3_9FIRM</name>
<feature type="domain" description="Hcy-binding" evidence="9">
    <location>
        <begin position="2"/>
        <end position="289"/>
    </location>
</feature>
<proteinExistence type="predicted"/>
<evidence type="ECO:0000256" key="6">
    <source>
        <dbReference type="ARBA" id="ARBA00022827"/>
    </source>
</evidence>
<dbReference type="UniPathway" id="UPA00193"/>
<organism evidence="10 11">
    <name type="scientific">Propionispora vibrioides</name>
    <dbReference type="NCBI Taxonomy" id="112903"/>
    <lineage>
        <taxon>Bacteria</taxon>
        <taxon>Bacillati</taxon>
        <taxon>Bacillota</taxon>
        <taxon>Negativicutes</taxon>
        <taxon>Selenomonadales</taxon>
        <taxon>Sporomusaceae</taxon>
        <taxon>Propionispora</taxon>
    </lineage>
</organism>
<dbReference type="Pfam" id="PF02219">
    <property type="entry name" value="MTHFR"/>
    <property type="match status" value="1"/>
</dbReference>
<dbReference type="Gene3D" id="3.20.20.330">
    <property type="entry name" value="Homocysteine-binding-like domain"/>
    <property type="match status" value="1"/>
</dbReference>
<dbReference type="CDD" id="cd00537">
    <property type="entry name" value="MTHFR"/>
    <property type="match status" value="1"/>
</dbReference>
<dbReference type="PROSITE" id="PS50970">
    <property type="entry name" value="HCY"/>
    <property type="match status" value="1"/>
</dbReference>
<accession>A0A1H8XYD3</accession>
<dbReference type="SUPFAM" id="SSF82282">
    <property type="entry name" value="Homocysteine S-methyltransferase"/>
    <property type="match status" value="1"/>
</dbReference>
<gene>
    <name evidence="10" type="ORF">SAMN04490178_13414</name>
</gene>
<keyword evidence="6" id="KW-0274">FAD</keyword>
<evidence type="ECO:0000256" key="2">
    <source>
        <dbReference type="ARBA" id="ARBA00004777"/>
    </source>
</evidence>
<comment type="pathway">
    <text evidence="2">One-carbon metabolism; tetrahydrofolate interconversion.</text>
</comment>
<keyword evidence="11" id="KW-1185">Reference proteome</keyword>
<sequence length="600" mass="66212">MYHLFKEYLQKHSVLADGAMGTYYAALTGRDTAFSELANLTEPAQIQAIYCQYIEAGARLIRTNTFSANSFSLQLPQEEVKEIIKAGYHIARQAAAGKNVWVAADIGPVPEIISGTAEGDRSRILAEYLFLADTFLAEGVDLFVFETFSSTDYLAEVAAHIKRQRPEAFIWAQFATTPDGFTRRGISNERIVREVKQIAAIDAYGFNCGVGPTHLYNALKNLTGRDRGDIVSVLPNAGYPEIVNERTVYAQNPDYFAEVMEQISALGVRILGGCCGTTPEHIRKTAQRLNQSAVSPVEDRPVTVREVLPVKAAPNQLRDKLSHGEFVVAVELDPPFDTSVDKILHNAHLCRQAGVDLITVADSPMAKARVDSVMLAAKIQREAGIATMPHICCRDKNVNALKSSLLAGHIENLRNVLAVTGDAIASADKNEIKSVFNRTSLSFMELIAEMNCELFKDDPFYVGGALNLNVANKRVELGRMAKKAERGAAFFLTQPIFVDEVIDFLPEVKRAGATKILGGIMPLVSYRNAMFLNNEIPGISIPEEHIRRFDPAMDRAQAEAVGIQLAVELARKIKPFVDGFYFITPFNRVDMVLNILRQVM</sequence>
<dbReference type="PANTHER" id="PTHR11103:SF18">
    <property type="entry name" value="SLR1189 PROTEIN"/>
    <property type="match status" value="1"/>
</dbReference>
<evidence type="ECO:0000256" key="5">
    <source>
        <dbReference type="ARBA" id="ARBA00022679"/>
    </source>
</evidence>
<keyword evidence="7" id="KW-0560">Oxidoreductase</keyword>
<dbReference type="GO" id="GO:0035999">
    <property type="term" value="P:tetrahydrofolate interconversion"/>
    <property type="evidence" value="ECO:0007669"/>
    <property type="project" value="UniProtKB-UniPathway"/>
</dbReference>
<feature type="binding site" evidence="8">
    <location>
        <position position="274"/>
    </location>
    <ligand>
        <name>Zn(2+)</name>
        <dbReference type="ChEBI" id="CHEBI:29105"/>
    </ligand>
</feature>
<keyword evidence="4" id="KW-0285">Flavoprotein</keyword>
<evidence type="ECO:0000256" key="1">
    <source>
        <dbReference type="ARBA" id="ARBA00001974"/>
    </source>
</evidence>
<dbReference type="InterPro" id="IPR003171">
    <property type="entry name" value="Mehydrof_redctse-like"/>
</dbReference>
<protein>
    <submittedName>
        <fullName evidence="10">5-methyltetrahydrofolate--homocysteine methyltransferase</fullName>
    </submittedName>
</protein>
<evidence type="ECO:0000256" key="4">
    <source>
        <dbReference type="ARBA" id="ARBA00022630"/>
    </source>
</evidence>
<dbReference type="InterPro" id="IPR029041">
    <property type="entry name" value="FAD-linked_oxidoreductase-like"/>
</dbReference>
<dbReference type="Pfam" id="PF02574">
    <property type="entry name" value="S-methyl_trans"/>
    <property type="match status" value="1"/>
</dbReference>
<evidence type="ECO:0000256" key="8">
    <source>
        <dbReference type="PROSITE-ProRule" id="PRU00333"/>
    </source>
</evidence>
<dbReference type="Proteomes" id="UP000198847">
    <property type="component" value="Unassembled WGS sequence"/>
</dbReference>
<dbReference type="Gene3D" id="3.20.20.220">
    <property type="match status" value="1"/>
</dbReference>
<evidence type="ECO:0000313" key="11">
    <source>
        <dbReference type="Proteomes" id="UP000198847"/>
    </source>
</evidence>
<dbReference type="PANTHER" id="PTHR11103">
    <property type="entry name" value="SLR1189 PROTEIN"/>
    <property type="match status" value="1"/>
</dbReference>
<dbReference type="GO" id="GO:0008168">
    <property type="term" value="F:methyltransferase activity"/>
    <property type="evidence" value="ECO:0007669"/>
    <property type="project" value="UniProtKB-UniRule"/>
</dbReference>
<dbReference type="InterPro" id="IPR036589">
    <property type="entry name" value="HCY_dom_sf"/>
</dbReference>
<keyword evidence="3 8" id="KW-0489">Methyltransferase</keyword>
<dbReference type="SUPFAM" id="SSF51730">
    <property type="entry name" value="FAD-linked oxidoreductase"/>
    <property type="match status" value="1"/>
</dbReference>
<keyword evidence="8" id="KW-0862">Zinc</keyword>
<dbReference type="AlphaFoldDB" id="A0A1H8XYD3"/>
<dbReference type="EMBL" id="FODY01000034">
    <property type="protein sequence ID" value="SEP45060.1"/>
    <property type="molecule type" value="Genomic_DNA"/>
</dbReference>
<keyword evidence="8" id="KW-0479">Metal-binding</keyword>
<evidence type="ECO:0000259" key="9">
    <source>
        <dbReference type="PROSITE" id="PS50970"/>
    </source>
</evidence>
<keyword evidence="5 8" id="KW-0808">Transferase</keyword>
<evidence type="ECO:0000313" key="10">
    <source>
        <dbReference type="EMBL" id="SEP45060.1"/>
    </source>
</evidence>
<dbReference type="GO" id="GO:0004489">
    <property type="term" value="F:methylenetetrahydrofolate reductase [NAD(P)H] activity"/>
    <property type="evidence" value="ECO:0007669"/>
    <property type="project" value="InterPro"/>
</dbReference>
<comment type="cofactor">
    <cofactor evidence="8">
        <name>Zn(2+)</name>
        <dbReference type="ChEBI" id="CHEBI:29105"/>
    </cofactor>
</comment>
<dbReference type="GO" id="GO:0032259">
    <property type="term" value="P:methylation"/>
    <property type="evidence" value="ECO:0007669"/>
    <property type="project" value="UniProtKB-KW"/>
</dbReference>
<feature type="binding site" evidence="8">
    <location>
        <position position="275"/>
    </location>
    <ligand>
        <name>Zn(2+)</name>
        <dbReference type="ChEBI" id="CHEBI:29105"/>
    </ligand>
</feature>
<dbReference type="GO" id="GO:0006555">
    <property type="term" value="P:methionine metabolic process"/>
    <property type="evidence" value="ECO:0007669"/>
    <property type="project" value="InterPro"/>
</dbReference>
<feature type="binding site" evidence="8">
    <location>
        <position position="208"/>
    </location>
    <ligand>
        <name>Zn(2+)</name>
        <dbReference type="ChEBI" id="CHEBI:29105"/>
    </ligand>
</feature>
<dbReference type="STRING" id="112903.SAMN04490178_13414"/>
<comment type="cofactor">
    <cofactor evidence="1">
        <name>FAD</name>
        <dbReference type="ChEBI" id="CHEBI:57692"/>
    </cofactor>
</comment>
<dbReference type="InterPro" id="IPR003726">
    <property type="entry name" value="HCY_dom"/>
</dbReference>
<dbReference type="NCBIfam" id="NF006396">
    <property type="entry name" value="PRK08645.1"/>
    <property type="match status" value="1"/>
</dbReference>
<dbReference type="GO" id="GO:0046872">
    <property type="term" value="F:metal ion binding"/>
    <property type="evidence" value="ECO:0007669"/>
    <property type="project" value="UniProtKB-KW"/>
</dbReference>